<dbReference type="Proteomes" id="UP000501518">
    <property type="component" value="Chromosome"/>
</dbReference>
<dbReference type="PANTHER" id="PTHR13812">
    <property type="entry name" value="KETIMINE REDUCTASE MU-CRYSTALLIN"/>
    <property type="match status" value="1"/>
</dbReference>
<dbReference type="InterPro" id="IPR036291">
    <property type="entry name" value="NAD(P)-bd_dom_sf"/>
</dbReference>
<dbReference type="SUPFAM" id="SSF51735">
    <property type="entry name" value="NAD(P)-binding Rossmann-fold domains"/>
    <property type="match status" value="1"/>
</dbReference>
<reference evidence="1 2" key="1">
    <citation type="submission" date="2019-02" db="EMBL/GenBank/DDBJ databases">
        <title>Complete Genome Sequence and Methylome Analysis of Brevibacterium luteolum NEB1784.</title>
        <authorList>
            <person name="Fomenkov A."/>
            <person name="Roberts R.J."/>
        </authorList>
    </citation>
    <scope>NUCLEOTIDE SEQUENCE [LARGE SCALE GENOMIC DNA]</scope>
    <source>
        <strain evidence="1 2">NEB1784</strain>
    </source>
</reference>
<evidence type="ECO:0000313" key="1">
    <source>
        <dbReference type="EMBL" id="QIN29140.1"/>
    </source>
</evidence>
<name>A0A6G8KXA7_9MICO</name>
<gene>
    <name evidence="1" type="ORF">EW640_07545</name>
</gene>
<protein>
    <submittedName>
        <fullName evidence="1">Ornithine cyclodeaminase family protein</fullName>
    </submittedName>
</protein>
<dbReference type="Pfam" id="PF02423">
    <property type="entry name" value="OCD_Mu_crystall"/>
    <property type="match status" value="1"/>
</dbReference>
<dbReference type="EMBL" id="CP035810">
    <property type="protein sequence ID" value="QIN29140.1"/>
    <property type="molecule type" value="Genomic_DNA"/>
</dbReference>
<sequence length="394" mass="42087">MVYRLASASWARVKVWESTVMSMCVLSSTCRRLAGGLDRLGNGSVLITDSTPVMRAARTRGDLPARLVGNRRRPNPGGPMKIIDGGTILAHMDYGKAIEALRNALTGDFDPADDSARVSAELSRGEFLFMPAELGRYCGFKALTVTPDNPDDGHPRIQGSYLLLDSYNHTTLAYLDGIAITNIRTPAVSLAGVKDVIERRFPDGVRLALYGVGPQALPHIDATAAVTKIHDVKVGVKSLERADEVLAGLEDRGLSGSPILSGSEGAELALHDCDLIITATSASEPLFNAASIRKDAIVVAIGSHSPDCRELPAELLGRGTVIVEAKHTAEAECGDLVLAIAENELTIDDVVTFRDIVCKGTEILDPDKPVVFKTSGMSWEDLAIASAVYEALER</sequence>
<dbReference type="PANTHER" id="PTHR13812:SF19">
    <property type="entry name" value="KETIMINE REDUCTASE MU-CRYSTALLIN"/>
    <property type="match status" value="1"/>
</dbReference>
<evidence type="ECO:0000313" key="2">
    <source>
        <dbReference type="Proteomes" id="UP000501518"/>
    </source>
</evidence>
<dbReference type="GO" id="GO:0005737">
    <property type="term" value="C:cytoplasm"/>
    <property type="evidence" value="ECO:0007669"/>
    <property type="project" value="TreeGrafter"/>
</dbReference>
<accession>A0A6G8KXA7</accession>
<organism evidence="1 2">
    <name type="scientific">Brevibacterium luteolum</name>
    <dbReference type="NCBI Taxonomy" id="199591"/>
    <lineage>
        <taxon>Bacteria</taxon>
        <taxon>Bacillati</taxon>
        <taxon>Actinomycetota</taxon>
        <taxon>Actinomycetes</taxon>
        <taxon>Micrococcales</taxon>
        <taxon>Brevibacteriaceae</taxon>
        <taxon>Brevibacterium</taxon>
    </lineage>
</organism>
<dbReference type="KEGG" id="blut:EW640_07545"/>
<dbReference type="InterPro" id="IPR003462">
    <property type="entry name" value="ODC_Mu_crystall"/>
</dbReference>
<proteinExistence type="predicted"/>
<dbReference type="Gene3D" id="3.40.50.720">
    <property type="entry name" value="NAD(P)-binding Rossmann-like Domain"/>
    <property type="match status" value="1"/>
</dbReference>
<dbReference type="Gene3D" id="3.30.1780.10">
    <property type="entry name" value="ornithine cyclodeaminase, domain 1"/>
    <property type="match status" value="1"/>
</dbReference>
<dbReference type="InterPro" id="IPR023401">
    <property type="entry name" value="ODC_N"/>
</dbReference>
<dbReference type="AlphaFoldDB" id="A0A6G8KXA7"/>